<feature type="region of interest" description="Disordered" evidence="1">
    <location>
        <begin position="254"/>
        <end position="317"/>
    </location>
</feature>
<dbReference type="EMBL" id="JAAVMX010000001">
    <property type="protein sequence ID" value="KAF4512965.1"/>
    <property type="molecule type" value="Genomic_DNA"/>
</dbReference>
<feature type="compositionally biased region" description="Basic and acidic residues" evidence="1">
    <location>
        <begin position="254"/>
        <end position="274"/>
    </location>
</feature>
<sequence length="317" mass="36002">MPTRKRPQEPQGFEFDPNLQQSQKPHKRRRRQANDAPDPPVYFEHPLYVGQIAKPGPATINGAGIQHGFIKGDQPLAAPFMIPRRPEPPILIAGHSLLELGLEIPSVMGNDEAARRKRAILDELRYQRDNPPTLPPSKVRDLPPKEELPPYIEIPAGLDPESQRLIEAENNRIASLAQTIDRKRNNMAAKKSRELRVEGLNGYRKLYLETTAKHFYHRLVDVASGRDPDSWERLPENIRKDMVAVAWRAEEKVQAERNEKKKEAEARARSDKAQGKKVRHAQHAQHESESFEQTGTAIARERGEEELHVVSPADDGM</sequence>
<evidence type="ECO:0000313" key="2">
    <source>
        <dbReference type="EMBL" id="KAF4512965.1"/>
    </source>
</evidence>
<dbReference type="Proteomes" id="UP000557566">
    <property type="component" value="Unassembled WGS sequence"/>
</dbReference>
<name>A0A8H4PYS0_9HYPO</name>
<feature type="compositionally biased region" description="Basic and acidic residues" evidence="1">
    <location>
        <begin position="299"/>
        <end position="308"/>
    </location>
</feature>
<feature type="region of interest" description="Disordered" evidence="1">
    <location>
        <begin position="1"/>
        <end position="42"/>
    </location>
</feature>
<accession>A0A8H4PYS0</accession>
<keyword evidence="3" id="KW-1185">Reference proteome</keyword>
<reference evidence="2 3" key="1">
    <citation type="journal article" date="2020" name="Genome Biol. Evol.">
        <title>A new high-quality draft genome assembly of the Chinese cordyceps Ophiocordyceps sinensis.</title>
        <authorList>
            <person name="Shu R."/>
            <person name="Zhang J."/>
            <person name="Meng Q."/>
            <person name="Zhang H."/>
            <person name="Zhou G."/>
            <person name="Li M."/>
            <person name="Wu P."/>
            <person name="Zhao Y."/>
            <person name="Chen C."/>
            <person name="Qin Q."/>
        </authorList>
    </citation>
    <scope>NUCLEOTIDE SEQUENCE [LARGE SCALE GENOMIC DNA]</scope>
    <source>
        <strain evidence="2 3">IOZ07</strain>
    </source>
</reference>
<organism evidence="2 3">
    <name type="scientific">Ophiocordyceps sinensis</name>
    <dbReference type="NCBI Taxonomy" id="72228"/>
    <lineage>
        <taxon>Eukaryota</taxon>
        <taxon>Fungi</taxon>
        <taxon>Dikarya</taxon>
        <taxon>Ascomycota</taxon>
        <taxon>Pezizomycotina</taxon>
        <taxon>Sordariomycetes</taxon>
        <taxon>Hypocreomycetidae</taxon>
        <taxon>Hypocreales</taxon>
        <taxon>Ophiocordycipitaceae</taxon>
        <taxon>Ophiocordyceps</taxon>
    </lineage>
</organism>
<dbReference type="AlphaFoldDB" id="A0A8H4PYS0"/>
<gene>
    <name evidence="2" type="ORF">G6O67_000288</name>
</gene>
<protein>
    <submittedName>
        <fullName evidence="2">Uncharacterized protein</fullName>
    </submittedName>
</protein>
<dbReference type="OrthoDB" id="4922226at2759"/>
<evidence type="ECO:0000256" key="1">
    <source>
        <dbReference type="SAM" id="MobiDB-lite"/>
    </source>
</evidence>
<proteinExistence type="predicted"/>
<evidence type="ECO:0000313" key="3">
    <source>
        <dbReference type="Proteomes" id="UP000557566"/>
    </source>
</evidence>
<comment type="caution">
    <text evidence="2">The sequence shown here is derived from an EMBL/GenBank/DDBJ whole genome shotgun (WGS) entry which is preliminary data.</text>
</comment>